<sequence>MASAESGTPITRVPWYRRLSRWRQTSHKEAVAAERALLDLCRTPTQTTDVPVGPRPDEFMHTIHARDPPAAAPALVAVPGYAAGSGHAFRIVDGLAAAFRFYAVDLLGTGLSGRPPFRAKSTDEAVAFFVDSLETWRQKQGLDKMLLMGHSLGGYLSACYASKYPERVQHLLLVSPAGVGRRPSEWEPSRLPSAWSLRGALARFLIWSWDSDLTPGRVIRGLGPLGPGLVQRYARGRFQQGLALSDAEVARFESYFYHILVARGSGEFALRHILAPFAWPRQALEERCADLQVPVTIFYGDVDWMEPRSGGRYGAMLREKRGVLAEHDTETITTPKAGHYLFMDNPSAFLKQVAEVTRQYLPADALQRLLDAAAQAGAPLGAPFHPPDALEEQPEREASFASEGGRPNTAPNTAPQ</sequence>
<dbReference type="PANTHER" id="PTHR42886">
    <property type="entry name" value="RE40534P-RELATED"/>
    <property type="match status" value="1"/>
</dbReference>
<dbReference type="SUPFAM" id="SSF53474">
    <property type="entry name" value="alpha/beta-Hydrolases"/>
    <property type="match status" value="1"/>
</dbReference>
<feature type="region of interest" description="Disordered" evidence="2">
    <location>
        <begin position="378"/>
        <end position="416"/>
    </location>
</feature>
<comment type="similarity">
    <text evidence="1">Belongs to the peptidase S33 family. ABHD4/ABHD5 subfamily.</text>
</comment>
<dbReference type="GO" id="GO:0004623">
    <property type="term" value="F:phospholipase A2 activity"/>
    <property type="evidence" value="ECO:0007669"/>
    <property type="project" value="TreeGrafter"/>
</dbReference>
<dbReference type="GO" id="GO:0006654">
    <property type="term" value="P:phosphatidic acid biosynthetic process"/>
    <property type="evidence" value="ECO:0007669"/>
    <property type="project" value="TreeGrafter"/>
</dbReference>
<evidence type="ECO:0000256" key="1">
    <source>
        <dbReference type="ARBA" id="ARBA00038097"/>
    </source>
</evidence>
<dbReference type="PRINTS" id="PR00111">
    <property type="entry name" value="ABHYDROLASE"/>
</dbReference>
<dbReference type="InterPro" id="IPR029058">
    <property type="entry name" value="AB_hydrolase_fold"/>
</dbReference>
<evidence type="ECO:0000313" key="4">
    <source>
        <dbReference type="EMBL" id="KAK2077439.1"/>
    </source>
</evidence>
<feature type="domain" description="AB hydrolase-1" evidence="3">
    <location>
        <begin position="73"/>
        <end position="346"/>
    </location>
</feature>
<accession>A0AAD9IHX7</accession>
<dbReference type="InterPro" id="IPR000073">
    <property type="entry name" value="AB_hydrolase_1"/>
</dbReference>
<keyword evidence="5" id="KW-1185">Reference proteome</keyword>
<dbReference type="Proteomes" id="UP001255856">
    <property type="component" value="Unassembled WGS sequence"/>
</dbReference>
<dbReference type="PANTHER" id="PTHR42886:SF29">
    <property type="entry name" value="PUMMELIG, ISOFORM A"/>
    <property type="match status" value="1"/>
</dbReference>
<comment type="caution">
    <text evidence="4">The sequence shown here is derived from an EMBL/GenBank/DDBJ whole genome shotgun (WGS) entry which is preliminary data.</text>
</comment>
<dbReference type="Gene3D" id="3.40.50.1820">
    <property type="entry name" value="alpha/beta hydrolase"/>
    <property type="match status" value="1"/>
</dbReference>
<gene>
    <name evidence="4" type="ORF">QBZ16_004284</name>
</gene>
<dbReference type="AlphaFoldDB" id="A0AAD9IHX7"/>
<evidence type="ECO:0000256" key="2">
    <source>
        <dbReference type="SAM" id="MobiDB-lite"/>
    </source>
</evidence>
<protein>
    <recommendedName>
        <fullName evidence="3">AB hydrolase-1 domain-containing protein</fullName>
    </recommendedName>
</protein>
<organism evidence="4 5">
    <name type="scientific">Prototheca wickerhamii</name>
    <dbReference type="NCBI Taxonomy" id="3111"/>
    <lineage>
        <taxon>Eukaryota</taxon>
        <taxon>Viridiplantae</taxon>
        <taxon>Chlorophyta</taxon>
        <taxon>core chlorophytes</taxon>
        <taxon>Trebouxiophyceae</taxon>
        <taxon>Chlorellales</taxon>
        <taxon>Chlorellaceae</taxon>
        <taxon>Prototheca</taxon>
    </lineage>
</organism>
<reference evidence="4" key="1">
    <citation type="submission" date="2021-01" db="EMBL/GenBank/DDBJ databases">
        <authorList>
            <person name="Eckstrom K.M.E."/>
        </authorList>
    </citation>
    <scope>NUCLEOTIDE SEQUENCE</scope>
    <source>
        <strain evidence="4">UVCC 0001</strain>
    </source>
</reference>
<dbReference type="EMBL" id="JASFZW010000006">
    <property type="protein sequence ID" value="KAK2077439.1"/>
    <property type="molecule type" value="Genomic_DNA"/>
</dbReference>
<proteinExistence type="inferred from homology"/>
<dbReference type="GO" id="GO:0042171">
    <property type="term" value="F:lysophosphatidic acid acyltransferase activity"/>
    <property type="evidence" value="ECO:0007669"/>
    <property type="project" value="TreeGrafter"/>
</dbReference>
<dbReference type="Pfam" id="PF00561">
    <property type="entry name" value="Abhydrolase_1"/>
    <property type="match status" value="1"/>
</dbReference>
<name>A0AAD9IHX7_PROWI</name>
<dbReference type="GO" id="GO:0055088">
    <property type="term" value="P:lipid homeostasis"/>
    <property type="evidence" value="ECO:0007669"/>
    <property type="project" value="TreeGrafter"/>
</dbReference>
<evidence type="ECO:0000259" key="3">
    <source>
        <dbReference type="Pfam" id="PF00561"/>
    </source>
</evidence>
<evidence type="ECO:0000313" key="5">
    <source>
        <dbReference type="Proteomes" id="UP001255856"/>
    </source>
</evidence>